<sequence>MTLRSMVTTVALAAALGLGLSYSVRAQTADPCSVFICMAGVIGAGVSGPDCTTPIAAFHAIQVWSPAFNPPATATARRQFLMTCQGVVTEPVNQATLELIIAKLGYTP</sequence>
<protein>
    <submittedName>
        <fullName evidence="2">Uncharacterized protein</fullName>
    </submittedName>
</protein>
<accession>A0AB73MMC2</accession>
<feature type="chain" id="PRO_5044499622" evidence="1">
    <location>
        <begin position="27"/>
        <end position="108"/>
    </location>
</feature>
<dbReference type="Proteomes" id="UP000190210">
    <property type="component" value="Unassembled WGS sequence"/>
</dbReference>
<proteinExistence type="predicted"/>
<evidence type="ECO:0000313" key="2">
    <source>
        <dbReference type="EMBL" id="OOW80832.1"/>
    </source>
</evidence>
<dbReference type="EMBL" id="LOKA01000028">
    <property type="protein sequence ID" value="OOW80832.1"/>
    <property type="molecule type" value="Genomic_DNA"/>
</dbReference>
<dbReference type="RefSeq" id="WP_078537702.1">
    <property type="nucleotide sequence ID" value="NZ_LOKA01000028.1"/>
</dbReference>
<reference evidence="2 3" key="1">
    <citation type="submission" date="2015-12" db="EMBL/GenBank/DDBJ databases">
        <authorList>
            <person name="Bansal K."/>
            <person name="Midha S."/>
            <person name="Patil P.B."/>
        </authorList>
    </citation>
    <scope>NUCLEOTIDE SEQUENCE [LARGE SCALE GENOMIC DNA]</scope>
    <source>
        <strain evidence="2 3">LMG9045</strain>
    </source>
</reference>
<evidence type="ECO:0000313" key="3">
    <source>
        <dbReference type="Proteomes" id="UP000190210"/>
    </source>
</evidence>
<dbReference type="AlphaFoldDB" id="A0AB73MMC2"/>
<gene>
    <name evidence="2" type="ORF">Xclt_15170</name>
</gene>
<evidence type="ECO:0000256" key="1">
    <source>
        <dbReference type="SAM" id="SignalP"/>
    </source>
</evidence>
<feature type="signal peptide" evidence="1">
    <location>
        <begin position="1"/>
        <end position="26"/>
    </location>
</feature>
<keyword evidence="1" id="KW-0732">Signal</keyword>
<organism evidence="2 3">
    <name type="scientific">Xanthomonas axonopodis pv. clitoriae</name>
    <dbReference type="NCBI Taxonomy" id="487828"/>
    <lineage>
        <taxon>Bacteria</taxon>
        <taxon>Pseudomonadati</taxon>
        <taxon>Pseudomonadota</taxon>
        <taxon>Gammaproteobacteria</taxon>
        <taxon>Lysobacterales</taxon>
        <taxon>Lysobacteraceae</taxon>
        <taxon>Xanthomonas</taxon>
    </lineage>
</organism>
<comment type="caution">
    <text evidence="2">The sequence shown here is derived from an EMBL/GenBank/DDBJ whole genome shotgun (WGS) entry which is preliminary data.</text>
</comment>
<name>A0AB73MMC2_9XANT</name>